<gene>
    <name evidence="2" type="ORF">NECHADRAFT_100136</name>
</gene>
<sequence length="129" mass="14535">MAKERLSTQQTQAKAKTKAKKDSKKGQPPAEIQKICDLLKAVIDSPEGHRQEKAVMALKEALNAEEEAERHKRRIAASLSSRPSSSYELLKADFKWLRGTAELIKKELDRPGSQPRLHKKISSSFKKTI</sequence>
<feature type="region of interest" description="Disordered" evidence="1">
    <location>
        <begin position="1"/>
        <end position="31"/>
    </location>
</feature>
<name>C7YQQ0_FUSV7</name>
<accession>C7YQQ0</accession>
<evidence type="ECO:0000256" key="1">
    <source>
        <dbReference type="SAM" id="MobiDB-lite"/>
    </source>
</evidence>
<dbReference type="OrthoDB" id="10549988at2759"/>
<dbReference type="VEuPathDB" id="FungiDB:NECHADRAFT_100136"/>
<proteinExistence type="predicted"/>
<dbReference type="KEGG" id="nhe:NECHADRAFT_100136"/>
<feature type="region of interest" description="Disordered" evidence="1">
    <location>
        <begin position="110"/>
        <end position="129"/>
    </location>
</feature>
<dbReference type="GeneID" id="9672687"/>
<dbReference type="AlphaFoldDB" id="C7YQQ0"/>
<protein>
    <submittedName>
        <fullName evidence="2">Expressed protein</fullName>
    </submittedName>
</protein>
<organism evidence="2 3">
    <name type="scientific">Fusarium vanettenii (strain ATCC MYA-4622 / CBS 123669 / FGSC 9596 / NRRL 45880 / 77-13-4)</name>
    <name type="common">Fusarium solani subsp. pisi</name>
    <dbReference type="NCBI Taxonomy" id="660122"/>
    <lineage>
        <taxon>Eukaryota</taxon>
        <taxon>Fungi</taxon>
        <taxon>Dikarya</taxon>
        <taxon>Ascomycota</taxon>
        <taxon>Pezizomycotina</taxon>
        <taxon>Sordariomycetes</taxon>
        <taxon>Hypocreomycetidae</taxon>
        <taxon>Hypocreales</taxon>
        <taxon>Nectriaceae</taxon>
        <taxon>Fusarium</taxon>
        <taxon>Fusarium solani species complex</taxon>
        <taxon>Fusarium vanettenii</taxon>
    </lineage>
</organism>
<dbReference type="RefSeq" id="XP_003052222.1">
    <property type="nucleotide sequence ID" value="XM_003052176.1"/>
</dbReference>
<keyword evidence="3" id="KW-1185">Reference proteome</keyword>
<dbReference type="InParanoid" id="C7YQQ0"/>
<evidence type="ECO:0000313" key="2">
    <source>
        <dbReference type="EMBL" id="EEU46509.1"/>
    </source>
</evidence>
<dbReference type="HOGENOM" id="CLU_1949382_0_0_1"/>
<reference evidence="2 3" key="1">
    <citation type="journal article" date="2009" name="PLoS Genet.">
        <title>The genome of Nectria haematococca: contribution of supernumerary chromosomes to gene expansion.</title>
        <authorList>
            <person name="Coleman J.J."/>
            <person name="Rounsley S.D."/>
            <person name="Rodriguez-Carres M."/>
            <person name="Kuo A."/>
            <person name="Wasmann C.C."/>
            <person name="Grimwood J."/>
            <person name="Schmutz J."/>
            <person name="Taga M."/>
            <person name="White G.J."/>
            <person name="Zhou S."/>
            <person name="Schwartz D.C."/>
            <person name="Freitag M."/>
            <person name="Ma L.J."/>
            <person name="Danchin E.G."/>
            <person name="Henrissat B."/>
            <person name="Coutinho P.M."/>
            <person name="Nelson D.R."/>
            <person name="Straney D."/>
            <person name="Napoli C.A."/>
            <person name="Barker B.M."/>
            <person name="Gribskov M."/>
            <person name="Rep M."/>
            <person name="Kroken S."/>
            <person name="Molnar I."/>
            <person name="Rensing C."/>
            <person name="Kennell J.C."/>
            <person name="Zamora J."/>
            <person name="Farman M.L."/>
            <person name="Selker E.U."/>
            <person name="Salamov A."/>
            <person name="Shapiro H."/>
            <person name="Pangilinan J."/>
            <person name="Lindquist E."/>
            <person name="Lamers C."/>
            <person name="Grigoriev I.V."/>
            <person name="Geiser D.M."/>
            <person name="Covert S.F."/>
            <person name="Temporini E."/>
            <person name="Vanetten H.D."/>
        </authorList>
    </citation>
    <scope>NUCLEOTIDE SEQUENCE [LARGE SCALE GENOMIC DNA]</scope>
    <source>
        <strain evidence="3">ATCC MYA-4622 / CBS 123669 / FGSC 9596 / NRRL 45880 / 77-13-4</strain>
    </source>
</reference>
<dbReference type="EMBL" id="GG698898">
    <property type="protein sequence ID" value="EEU46509.1"/>
    <property type="molecule type" value="Genomic_DNA"/>
</dbReference>
<dbReference type="Proteomes" id="UP000005206">
    <property type="component" value="Chromosome 4"/>
</dbReference>
<evidence type="ECO:0000313" key="3">
    <source>
        <dbReference type="Proteomes" id="UP000005206"/>
    </source>
</evidence>